<dbReference type="CDD" id="cd05466">
    <property type="entry name" value="PBP2_LTTR_substrate"/>
    <property type="match status" value="1"/>
</dbReference>
<dbReference type="EMBL" id="DVGC01000040">
    <property type="protein sequence ID" value="HIR05753.1"/>
    <property type="molecule type" value="Genomic_DNA"/>
</dbReference>
<dbReference type="Pfam" id="PF00126">
    <property type="entry name" value="HTH_1"/>
    <property type="match status" value="1"/>
</dbReference>
<evidence type="ECO:0000256" key="1">
    <source>
        <dbReference type="ARBA" id="ARBA00009437"/>
    </source>
</evidence>
<evidence type="ECO:0000256" key="3">
    <source>
        <dbReference type="ARBA" id="ARBA00023125"/>
    </source>
</evidence>
<dbReference type="InterPro" id="IPR000847">
    <property type="entry name" value="LysR_HTH_N"/>
</dbReference>
<dbReference type="InterPro" id="IPR005119">
    <property type="entry name" value="LysR_subst-bd"/>
</dbReference>
<dbReference type="Pfam" id="PF03466">
    <property type="entry name" value="LysR_substrate"/>
    <property type="match status" value="1"/>
</dbReference>
<comment type="similarity">
    <text evidence="1">Belongs to the LysR transcriptional regulatory family.</text>
</comment>
<sequence length="300" mass="33491">MNEKHMQYILAVLKEGSFTAAAKRLYVSQPSLSQAVKAAEASLGTAIFDRSTEPVSLTPAGELYVNTARQILDLSANLKKQVEELSREESGSLRLGISVQRAMELLPLLYPKFKKQFPHVALELMEHGSALLEQTVLEGTVDIALLTTFPRHEGLVYELLKEEHLVLLVNKDCSLASRIPPGTPIDIREAANEEFICSRRGHSVRAILDSLFLERGIAPKLALETISIEVGKHMVAAAPLVMACPDSYVDADHGSDVPYKIYPIQGVTRPRHFYACYRKELYLTKYMHGFLDCLRELVQE</sequence>
<reference evidence="6" key="1">
    <citation type="submission" date="2020-10" db="EMBL/GenBank/DDBJ databases">
        <authorList>
            <person name="Gilroy R."/>
        </authorList>
    </citation>
    <scope>NUCLEOTIDE SEQUENCE</scope>
    <source>
        <strain evidence="6">CHK180-2868</strain>
    </source>
</reference>
<evidence type="ECO:0000259" key="5">
    <source>
        <dbReference type="PROSITE" id="PS50931"/>
    </source>
</evidence>
<dbReference type="InterPro" id="IPR036390">
    <property type="entry name" value="WH_DNA-bd_sf"/>
</dbReference>
<dbReference type="SUPFAM" id="SSF53850">
    <property type="entry name" value="Periplasmic binding protein-like II"/>
    <property type="match status" value="1"/>
</dbReference>
<dbReference type="Proteomes" id="UP000824250">
    <property type="component" value="Unassembled WGS sequence"/>
</dbReference>
<protein>
    <submittedName>
        <fullName evidence="6">LysR family transcriptional regulator</fullName>
    </submittedName>
</protein>
<evidence type="ECO:0000256" key="2">
    <source>
        <dbReference type="ARBA" id="ARBA00023015"/>
    </source>
</evidence>
<dbReference type="SUPFAM" id="SSF46785">
    <property type="entry name" value="Winged helix' DNA-binding domain"/>
    <property type="match status" value="1"/>
</dbReference>
<comment type="caution">
    <text evidence="6">The sequence shown here is derived from an EMBL/GenBank/DDBJ whole genome shotgun (WGS) entry which is preliminary data.</text>
</comment>
<evidence type="ECO:0000256" key="4">
    <source>
        <dbReference type="ARBA" id="ARBA00023163"/>
    </source>
</evidence>
<dbReference type="PRINTS" id="PR00039">
    <property type="entry name" value="HTHLYSR"/>
</dbReference>
<dbReference type="Gene3D" id="1.10.10.10">
    <property type="entry name" value="Winged helix-like DNA-binding domain superfamily/Winged helix DNA-binding domain"/>
    <property type="match status" value="1"/>
</dbReference>
<keyword evidence="2" id="KW-0805">Transcription regulation</keyword>
<dbReference type="FunFam" id="1.10.10.10:FF:000001">
    <property type="entry name" value="LysR family transcriptional regulator"/>
    <property type="match status" value="1"/>
</dbReference>
<keyword evidence="4" id="KW-0804">Transcription</keyword>
<reference evidence="6" key="2">
    <citation type="journal article" date="2021" name="PeerJ">
        <title>Extensive microbial diversity within the chicken gut microbiome revealed by metagenomics and culture.</title>
        <authorList>
            <person name="Gilroy R."/>
            <person name="Ravi A."/>
            <person name="Getino M."/>
            <person name="Pursley I."/>
            <person name="Horton D.L."/>
            <person name="Alikhan N.F."/>
            <person name="Baker D."/>
            <person name="Gharbi K."/>
            <person name="Hall N."/>
            <person name="Watson M."/>
            <person name="Adriaenssens E.M."/>
            <person name="Foster-Nyarko E."/>
            <person name="Jarju S."/>
            <person name="Secka A."/>
            <person name="Antonio M."/>
            <person name="Oren A."/>
            <person name="Chaudhuri R.R."/>
            <person name="La Ragione R."/>
            <person name="Hildebrand F."/>
            <person name="Pallen M.J."/>
        </authorList>
    </citation>
    <scope>NUCLEOTIDE SEQUENCE</scope>
    <source>
        <strain evidence="6">CHK180-2868</strain>
    </source>
</reference>
<name>A0A9D1A6I7_9FIRM</name>
<proteinExistence type="inferred from homology"/>
<dbReference type="InterPro" id="IPR036388">
    <property type="entry name" value="WH-like_DNA-bd_sf"/>
</dbReference>
<evidence type="ECO:0000313" key="7">
    <source>
        <dbReference type="Proteomes" id="UP000824250"/>
    </source>
</evidence>
<organism evidence="6 7">
    <name type="scientific">Candidatus Copromonas faecavium</name>
    <name type="common">nom. illeg.</name>
    <dbReference type="NCBI Taxonomy" id="2840740"/>
    <lineage>
        <taxon>Bacteria</taxon>
        <taxon>Bacillati</taxon>
        <taxon>Bacillota</taxon>
        <taxon>Clostridia</taxon>
        <taxon>Lachnospirales</taxon>
        <taxon>Lachnospiraceae</taxon>
        <taxon>Candidatus Copromonas (nom. illeg.)</taxon>
    </lineage>
</organism>
<accession>A0A9D1A6I7</accession>
<dbReference type="Gene3D" id="3.40.190.290">
    <property type="match status" value="1"/>
</dbReference>
<dbReference type="PANTHER" id="PTHR30346">
    <property type="entry name" value="TRANSCRIPTIONAL DUAL REGULATOR HCAR-RELATED"/>
    <property type="match status" value="1"/>
</dbReference>
<dbReference type="GO" id="GO:0032993">
    <property type="term" value="C:protein-DNA complex"/>
    <property type="evidence" value="ECO:0007669"/>
    <property type="project" value="TreeGrafter"/>
</dbReference>
<dbReference type="GO" id="GO:0003677">
    <property type="term" value="F:DNA binding"/>
    <property type="evidence" value="ECO:0007669"/>
    <property type="project" value="UniProtKB-KW"/>
</dbReference>
<dbReference type="GO" id="GO:0003700">
    <property type="term" value="F:DNA-binding transcription factor activity"/>
    <property type="evidence" value="ECO:0007669"/>
    <property type="project" value="InterPro"/>
</dbReference>
<evidence type="ECO:0000313" key="6">
    <source>
        <dbReference type="EMBL" id="HIR05753.1"/>
    </source>
</evidence>
<dbReference type="PANTHER" id="PTHR30346:SF9">
    <property type="entry name" value="LYSR FAMILY TRANSCRIPTIONAL REGULATOR"/>
    <property type="match status" value="1"/>
</dbReference>
<dbReference type="AlphaFoldDB" id="A0A9D1A6I7"/>
<gene>
    <name evidence="6" type="ORF">IAB28_07285</name>
</gene>
<keyword evidence="3" id="KW-0238">DNA-binding</keyword>
<feature type="domain" description="HTH lysR-type" evidence="5">
    <location>
        <begin position="1"/>
        <end position="58"/>
    </location>
</feature>
<dbReference type="PROSITE" id="PS50931">
    <property type="entry name" value="HTH_LYSR"/>
    <property type="match status" value="1"/>
</dbReference>